<dbReference type="GO" id="GO:0016209">
    <property type="term" value="F:antioxidant activity"/>
    <property type="evidence" value="ECO:0007669"/>
    <property type="project" value="InterPro"/>
</dbReference>
<dbReference type="PANTHER" id="PTHR42852:SF17">
    <property type="entry name" value="THIOREDOXIN-LIKE PROTEIN HI_1115"/>
    <property type="match status" value="1"/>
</dbReference>
<evidence type="ECO:0000259" key="1">
    <source>
        <dbReference type="PROSITE" id="PS51352"/>
    </source>
</evidence>
<name>A0A7V4WWY6_CALAY</name>
<organism evidence="2">
    <name type="scientific">Caldithrix abyssi</name>
    <dbReference type="NCBI Taxonomy" id="187145"/>
    <lineage>
        <taxon>Bacteria</taxon>
        <taxon>Pseudomonadati</taxon>
        <taxon>Calditrichota</taxon>
        <taxon>Calditrichia</taxon>
        <taxon>Calditrichales</taxon>
        <taxon>Calditrichaceae</taxon>
        <taxon>Caldithrix</taxon>
    </lineage>
</organism>
<dbReference type="PANTHER" id="PTHR42852">
    <property type="entry name" value="THIOL:DISULFIDE INTERCHANGE PROTEIN DSBE"/>
    <property type="match status" value="1"/>
</dbReference>
<evidence type="ECO:0000313" key="2">
    <source>
        <dbReference type="EMBL" id="HGY56971.1"/>
    </source>
</evidence>
<dbReference type="InterPro" id="IPR013766">
    <property type="entry name" value="Thioredoxin_domain"/>
</dbReference>
<dbReference type="Proteomes" id="UP000885779">
    <property type="component" value="Unassembled WGS sequence"/>
</dbReference>
<dbReference type="Gene3D" id="1.25.40.10">
    <property type="entry name" value="Tetratricopeptide repeat domain"/>
    <property type="match status" value="1"/>
</dbReference>
<dbReference type="AlphaFoldDB" id="A0A7V4WWY6"/>
<dbReference type="InterPro" id="IPR000866">
    <property type="entry name" value="AhpC/TSA"/>
</dbReference>
<dbReference type="PROSITE" id="PS51352">
    <property type="entry name" value="THIOREDOXIN_2"/>
    <property type="match status" value="1"/>
</dbReference>
<dbReference type="SUPFAM" id="SSF52833">
    <property type="entry name" value="Thioredoxin-like"/>
    <property type="match status" value="2"/>
</dbReference>
<dbReference type="CDD" id="cd02966">
    <property type="entry name" value="TlpA_like_family"/>
    <property type="match status" value="1"/>
</dbReference>
<dbReference type="EMBL" id="DRQG01000142">
    <property type="protein sequence ID" value="HGY56971.1"/>
    <property type="molecule type" value="Genomic_DNA"/>
</dbReference>
<dbReference type="GO" id="GO:0016491">
    <property type="term" value="F:oxidoreductase activity"/>
    <property type="evidence" value="ECO:0007669"/>
    <property type="project" value="InterPro"/>
</dbReference>
<proteinExistence type="predicted"/>
<dbReference type="InterPro" id="IPR036249">
    <property type="entry name" value="Thioredoxin-like_sf"/>
</dbReference>
<accession>A0A7V4WWY6</accession>
<dbReference type="InterPro" id="IPR050553">
    <property type="entry name" value="Thioredoxin_ResA/DsbE_sf"/>
</dbReference>
<feature type="domain" description="Thioredoxin" evidence="1">
    <location>
        <begin position="462"/>
        <end position="614"/>
    </location>
</feature>
<comment type="caution">
    <text evidence="2">The sequence shown here is derived from an EMBL/GenBank/DDBJ whole genome shotgun (WGS) entry which is preliminary data.</text>
</comment>
<dbReference type="GO" id="GO:0006950">
    <property type="term" value="P:response to stress"/>
    <property type="evidence" value="ECO:0007669"/>
    <property type="project" value="UniProtKB-ARBA"/>
</dbReference>
<dbReference type="Pfam" id="PF00578">
    <property type="entry name" value="AhpC-TSA"/>
    <property type="match status" value="1"/>
</dbReference>
<reference evidence="2" key="1">
    <citation type="journal article" date="2020" name="mSystems">
        <title>Genome- and Community-Level Interaction Insights into Carbon Utilization and Element Cycling Functions of Hydrothermarchaeota in Hydrothermal Sediment.</title>
        <authorList>
            <person name="Zhou Z."/>
            <person name="Liu Y."/>
            <person name="Xu W."/>
            <person name="Pan J."/>
            <person name="Luo Z.H."/>
            <person name="Li M."/>
        </authorList>
    </citation>
    <scope>NUCLEOTIDE SEQUENCE [LARGE SCALE GENOMIC DNA]</scope>
    <source>
        <strain evidence="2">HyVt-577</strain>
    </source>
</reference>
<dbReference type="Gene3D" id="3.40.30.10">
    <property type="entry name" value="Glutaredoxin"/>
    <property type="match status" value="1"/>
</dbReference>
<sequence length="617" mass="70453">MKRIVFFLVFLVFLLFLGCEKELPKHSHVEIKPSNPQPNQSFTVIYTPGVVSPLADSDSVTLQVLFIPRTPTGREILEKGVIKEIPMHRKGISWQAGIKSTEQSGCIELQFKSGDKLDNNRNKGWDVLLYDANGKPVEGAYSALSQAYGDGIVSFLMGLKKFNADTAMVLFRKELELYPENRRARVVSIHLRYGKAVKENDKKGIRQLADELSAYIKAYPQDIKVLELAYTFFYRTDPQKAKKVLQKIEKLDAGHRYVLSNKMKSIRKIKDIKLRVKKLSSLELQAGKSDSYFTWSGYMLDNLSALQRWDAVIELANRVIKKLETNFPVYPSYSREKIQKSKQSKLYVPLKALAVAYHKTGQETKAEKSYDKLLKLHVYPHQRVALLEDYIQFLIDTRQWDKAADTALEAIKTANASEKIENLFKKAYLEKTKDAETAEQMIQKAKQASGAYRKKELAKTMITDPKPAPQFTLPTLDGKEISLAELRGKTVIVDFWATWCSPCKASFPFLQKFWEQHKDDPNLALFAVNTREQLKGEKRVNSITKFMQTNGYTFPVLLDDTESSVMKAFEVGGIPTKFFIGPDGKIYFKEIGFHGPGMVEDMNLQLELIREKMNSLF</sequence>
<dbReference type="PROSITE" id="PS51257">
    <property type="entry name" value="PROKAR_LIPOPROTEIN"/>
    <property type="match status" value="1"/>
</dbReference>
<gene>
    <name evidence="2" type="ORF">ENK44_14780</name>
</gene>
<protein>
    <submittedName>
        <fullName evidence="2">Redoxin domain-containing protein</fullName>
    </submittedName>
</protein>
<dbReference type="InterPro" id="IPR011990">
    <property type="entry name" value="TPR-like_helical_dom_sf"/>
</dbReference>